<evidence type="ECO:0000256" key="2">
    <source>
        <dbReference type="SAM" id="MobiDB-lite"/>
    </source>
</evidence>
<dbReference type="SUPFAM" id="SSF46955">
    <property type="entry name" value="Putative DNA-binding domain"/>
    <property type="match status" value="1"/>
</dbReference>
<evidence type="ECO:0000259" key="4">
    <source>
        <dbReference type="Pfam" id="PF13408"/>
    </source>
</evidence>
<evidence type="ECO:0000313" key="6">
    <source>
        <dbReference type="Proteomes" id="UP000315017"/>
    </source>
</evidence>
<dbReference type="OrthoDB" id="266184at2"/>
<gene>
    <name evidence="5" type="ORF">ETAA8_45110</name>
</gene>
<name>A0A517YGT4_9BACT</name>
<protein>
    <submittedName>
        <fullName evidence="5">Helix-turn-helix domain protein</fullName>
    </submittedName>
</protein>
<feature type="coiled-coil region" evidence="1">
    <location>
        <begin position="134"/>
        <end position="172"/>
    </location>
</feature>
<dbReference type="EMBL" id="CP036274">
    <property type="protein sequence ID" value="QDU29401.1"/>
    <property type="molecule type" value="Genomic_DNA"/>
</dbReference>
<dbReference type="InterPro" id="IPR041657">
    <property type="entry name" value="HTH_17"/>
</dbReference>
<dbReference type="Gene3D" id="3.90.1750.20">
    <property type="entry name" value="Putative Large Serine Recombinase, Chain B, Domain 2"/>
    <property type="match status" value="1"/>
</dbReference>
<organism evidence="5 6">
    <name type="scientific">Anatilimnocola aggregata</name>
    <dbReference type="NCBI Taxonomy" id="2528021"/>
    <lineage>
        <taxon>Bacteria</taxon>
        <taxon>Pseudomonadati</taxon>
        <taxon>Planctomycetota</taxon>
        <taxon>Planctomycetia</taxon>
        <taxon>Pirellulales</taxon>
        <taxon>Pirellulaceae</taxon>
        <taxon>Anatilimnocola</taxon>
    </lineage>
</organism>
<proteinExistence type="predicted"/>
<evidence type="ECO:0000259" key="3">
    <source>
        <dbReference type="Pfam" id="PF12728"/>
    </source>
</evidence>
<dbReference type="Pfam" id="PF12728">
    <property type="entry name" value="HTH_17"/>
    <property type="match status" value="1"/>
</dbReference>
<sequence>MPGEFASLKNTYFGAALAAHLEWLTFIPNHHEGYISLEQYEEIRRMIDENCRGFEKTGAVRRGPALLAGLFRCQRCGRKLTVAYSGVKPNRFARYCCLRGHLDIGEPKCIAFGATVVDARISREILRVVQPAALEAARLAMEKMNEQADAVLAALQTDLQAARYQASRAQRQYDSADPENRLVTDELERRWNASLTAVANLERRIHEHQATHSQVTDQDWDELQNLAADLETVWESQSCDERLKKRILRTLIKEIVVDLQEARGEIHLTIHWHGGVHTQLMVPRRKRGSATRTSADALEAVRILTLIATDEMIAGVLNRNGLRTGRGNRFTRERIVSLRNHHQIPVHNPEERIKNGWMTLSEAADYLGVSSRTLRLAAEAGEIPGRHPLQDGPWVFSRADLDAAPAQAIKRRAHNRNRKAGAVPNPKQQNLDLSGT</sequence>
<dbReference type="Proteomes" id="UP000315017">
    <property type="component" value="Chromosome"/>
</dbReference>
<reference evidence="5 6" key="1">
    <citation type="submission" date="2019-02" db="EMBL/GenBank/DDBJ databases">
        <title>Deep-cultivation of Planctomycetes and their phenomic and genomic characterization uncovers novel biology.</title>
        <authorList>
            <person name="Wiegand S."/>
            <person name="Jogler M."/>
            <person name="Boedeker C."/>
            <person name="Pinto D."/>
            <person name="Vollmers J."/>
            <person name="Rivas-Marin E."/>
            <person name="Kohn T."/>
            <person name="Peeters S.H."/>
            <person name="Heuer A."/>
            <person name="Rast P."/>
            <person name="Oberbeckmann S."/>
            <person name="Bunk B."/>
            <person name="Jeske O."/>
            <person name="Meyerdierks A."/>
            <person name="Storesund J.E."/>
            <person name="Kallscheuer N."/>
            <person name="Luecker S."/>
            <person name="Lage O.M."/>
            <person name="Pohl T."/>
            <person name="Merkel B.J."/>
            <person name="Hornburger P."/>
            <person name="Mueller R.-W."/>
            <person name="Bruemmer F."/>
            <person name="Labrenz M."/>
            <person name="Spormann A.M."/>
            <person name="Op den Camp H."/>
            <person name="Overmann J."/>
            <person name="Amann R."/>
            <person name="Jetten M.S.M."/>
            <person name="Mascher T."/>
            <person name="Medema M.H."/>
            <person name="Devos D.P."/>
            <person name="Kaster A.-K."/>
            <person name="Ovreas L."/>
            <person name="Rohde M."/>
            <person name="Galperin M.Y."/>
            <person name="Jogler C."/>
        </authorList>
    </citation>
    <scope>NUCLEOTIDE SEQUENCE [LARGE SCALE GENOMIC DNA]</scope>
    <source>
        <strain evidence="5 6">ETA_A8</strain>
    </source>
</reference>
<keyword evidence="1" id="KW-0175">Coiled coil</keyword>
<keyword evidence="6" id="KW-1185">Reference proteome</keyword>
<evidence type="ECO:0000256" key="1">
    <source>
        <dbReference type="SAM" id="Coils"/>
    </source>
</evidence>
<feature type="domain" description="Helix-turn-helix" evidence="3">
    <location>
        <begin position="357"/>
        <end position="403"/>
    </location>
</feature>
<feature type="domain" description="Recombinase zinc beta ribbon" evidence="4">
    <location>
        <begin position="66"/>
        <end position="109"/>
    </location>
</feature>
<evidence type="ECO:0000313" key="5">
    <source>
        <dbReference type="EMBL" id="QDU29401.1"/>
    </source>
</evidence>
<dbReference type="InterPro" id="IPR038109">
    <property type="entry name" value="DNA_bind_recomb_sf"/>
</dbReference>
<feature type="compositionally biased region" description="Polar residues" evidence="2">
    <location>
        <begin position="426"/>
        <end position="436"/>
    </location>
</feature>
<feature type="region of interest" description="Disordered" evidence="2">
    <location>
        <begin position="413"/>
        <end position="436"/>
    </location>
</feature>
<dbReference type="InterPro" id="IPR025827">
    <property type="entry name" value="Zn_ribbon_recom_dom"/>
</dbReference>
<dbReference type="AlphaFoldDB" id="A0A517YGT4"/>
<dbReference type="InterPro" id="IPR050639">
    <property type="entry name" value="SSR_resolvase"/>
</dbReference>
<dbReference type="PANTHER" id="PTHR30461">
    <property type="entry name" value="DNA-INVERTASE FROM LAMBDOID PROPHAGE"/>
    <property type="match status" value="1"/>
</dbReference>
<accession>A0A517YGT4</accession>
<dbReference type="Pfam" id="PF13408">
    <property type="entry name" value="Zn_ribbon_recom"/>
    <property type="match status" value="1"/>
</dbReference>
<dbReference type="KEGG" id="aagg:ETAA8_45110"/>
<dbReference type="InterPro" id="IPR009061">
    <property type="entry name" value="DNA-bd_dom_put_sf"/>
</dbReference>
<dbReference type="PANTHER" id="PTHR30461:SF23">
    <property type="entry name" value="DNA RECOMBINASE-RELATED"/>
    <property type="match status" value="1"/>
</dbReference>
<dbReference type="GO" id="GO:0000150">
    <property type="term" value="F:DNA strand exchange activity"/>
    <property type="evidence" value="ECO:0007669"/>
    <property type="project" value="TreeGrafter"/>
</dbReference>